<accession>A0AA38Y0Q1</accession>
<dbReference type="HAMAP" id="MF_02216">
    <property type="entry name" value="UbiK"/>
    <property type="match status" value="1"/>
</dbReference>
<evidence type="ECO:0000313" key="2">
    <source>
        <dbReference type="EMBL" id="KAJ9631451.1"/>
    </source>
</evidence>
<feature type="region of interest" description="Disordered" evidence="1">
    <location>
        <begin position="17"/>
        <end position="39"/>
    </location>
</feature>
<reference evidence="2" key="1">
    <citation type="submission" date="2022-10" db="EMBL/GenBank/DDBJ databases">
        <title>Culturing micro-colonial fungi from biological soil crusts in the Mojave desert and describing Neophaeococcomyces mojavensis, and introducing the new genera and species Taxawa tesnikishii.</title>
        <authorList>
            <person name="Kurbessoian T."/>
            <person name="Stajich J.E."/>
        </authorList>
    </citation>
    <scope>NUCLEOTIDE SEQUENCE</scope>
    <source>
        <strain evidence="2">TK_35</strain>
    </source>
</reference>
<dbReference type="InterPro" id="IPR007475">
    <property type="entry name" value="UbiK"/>
</dbReference>
<feature type="compositionally biased region" description="Polar residues" evidence="1">
    <location>
        <begin position="21"/>
        <end position="39"/>
    </location>
</feature>
<dbReference type="PANTHER" id="PTHR38040:SF1">
    <property type="entry name" value="UBIQUINONE BIOSYNTHESIS ACCESSORY FACTOR UBIK"/>
    <property type="match status" value="1"/>
</dbReference>
<comment type="caution">
    <text evidence="2">The sequence shown here is derived from an EMBL/GenBank/DDBJ whole genome shotgun (WGS) entry which is preliminary data.</text>
</comment>
<gene>
    <name evidence="2" type="ORF">H2204_008178</name>
</gene>
<evidence type="ECO:0008006" key="3">
    <source>
        <dbReference type="Google" id="ProtNLM"/>
    </source>
</evidence>
<dbReference type="AlphaFoldDB" id="A0AA38Y0Q1"/>
<organism evidence="2">
    <name type="scientific">Knufia peltigerae</name>
    <dbReference type="NCBI Taxonomy" id="1002370"/>
    <lineage>
        <taxon>Eukaryota</taxon>
        <taxon>Fungi</taxon>
        <taxon>Dikarya</taxon>
        <taxon>Ascomycota</taxon>
        <taxon>Pezizomycotina</taxon>
        <taxon>Eurotiomycetes</taxon>
        <taxon>Chaetothyriomycetidae</taxon>
        <taxon>Chaetothyriales</taxon>
        <taxon>Trichomeriaceae</taxon>
        <taxon>Knufia</taxon>
    </lineage>
</organism>
<dbReference type="PANTHER" id="PTHR38040">
    <property type="entry name" value="UBIQUINONE BIOSYNTHESIS ACCESSORY FACTOR UBIK"/>
    <property type="match status" value="1"/>
</dbReference>
<sequence>MVYTQYLPGAAAYSLNRNDRTSSMSKTTRPSGCSRTRPDTSTTAVVLHTAGASRFKQMRFCSAGVLLHPGPEHSACTQPARNHRVPPGLRESREELQATFKSALQAGLAKLDLVTREEFEVQRAVLLKTREKLDALETAVRELEGRGTAE</sequence>
<protein>
    <recommendedName>
        <fullName evidence="3">Ubiquinone biosynthesis accessory factor UbiK</fullName>
    </recommendedName>
</protein>
<dbReference type="GO" id="GO:0005829">
    <property type="term" value="C:cytosol"/>
    <property type="evidence" value="ECO:0007669"/>
    <property type="project" value="TreeGrafter"/>
</dbReference>
<evidence type="ECO:0000256" key="1">
    <source>
        <dbReference type="SAM" id="MobiDB-lite"/>
    </source>
</evidence>
<dbReference type="EMBL" id="JAPDRN010000057">
    <property type="protein sequence ID" value="KAJ9631451.1"/>
    <property type="molecule type" value="Genomic_DNA"/>
</dbReference>
<name>A0AA38Y0Q1_9EURO</name>
<dbReference type="Pfam" id="PF04380">
    <property type="entry name" value="BMFP"/>
    <property type="match status" value="1"/>
</dbReference>
<proteinExistence type="inferred from homology"/>